<accession>A0ABQ8GSC0</accession>
<evidence type="ECO:0000256" key="3">
    <source>
        <dbReference type="ARBA" id="ARBA00035112"/>
    </source>
</evidence>
<dbReference type="EMBL" id="JAGTJR010000004">
    <property type="protein sequence ID" value="KAH7061594.1"/>
    <property type="molecule type" value="Genomic_DNA"/>
</dbReference>
<organism evidence="5 6">
    <name type="scientific">Macrophomina phaseolina</name>
    <dbReference type="NCBI Taxonomy" id="35725"/>
    <lineage>
        <taxon>Eukaryota</taxon>
        <taxon>Fungi</taxon>
        <taxon>Dikarya</taxon>
        <taxon>Ascomycota</taxon>
        <taxon>Pezizomycotina</taxon>
        <taxon>Dothideomycetes</taxon>
        <taxon>Dothideomycetes incertae sedis</taxon>
        <taxon>Botryosphaeriales</taxon>
        <taxon>Botryosphaeriaceae</taxon>
        <taxon>Macrophomina</taxon>
    </lineage>
</organism>
<gene>
    <name evidence="5" type="ORF">B0J12DRAFT_695736</name>
</gene>
<dbReference type="Proteomes" id="UP000774617">
    <property type="component" value="Unassembled WGS sequence"/>
</dbReference>
<name>A0ABQ8GSC0_9PEZI</name>
<dbReference type="InterPro" id="IPR021765">
    <property type="entry name" value="UstYa-like"/>
</dbReference>
<evidence type="ECO:0000256" key="4">
    <source>
        <dbReference type="SAM" id="Phobius"/>
    </source>
</evidence>
<evidence type="ECO:0000256" key="2">
    <source>
        <dbReference type="ARBA" id="ARBA00023002"/>
    </source>
</evidence>
<dbReference type="PANTHER" id="PTHR33365">
    <property type="entry name" value="YALI0B05434P"/>
    <property type="match status" value="1"/>
</dbReference>
<evidence type="ECO:0000313" key="6">
    <source>
        <dbReference type="Proteomes" id="UP000774617"/>
    </source>
</evidence>
<sequence length="269" mass="30166">MGGKQTYTALRTSSSDENILPYTHSDEASSQCPNLHSQKLSRKPLRILHAFVVLFTTTAILPLFFASTLVFLRDNTENSVSYAPREIHLSDEINGLIPSFTNRQVTFTNVSQYWPSSAPLEEVSEEEWSSVFQMWHHLAPHGGGFLRVDEPERFILPPPLKIDRPPKNPSVYSMSVFHQVHCLNELKLIVAHQSSILHDFVGMSAGEPAKGPLNHIIHCFDYIRQALMCCGDTTLEPAQPNSKFGDGTGTTRMCKDWDAILEYAKANVP</sequence>
<proteinExistence type="inferred from homology"/>
<keyword evidence="6" id="KW-1185">Reference proteome</keyword>
<keyword evidence="4" id="KW-0812">Transmembrane</keyword>
<feature type="transmembrane region" description="Helical" evidence="4">
    <location>
        <begin position="47"/>
        <end position="72"/>
    </location>
</feature>
<dbReference type="PANTHER" id="PTHR33365:SF11">
    <property type="entry name" value="TAT PATHWAY SIGNAL SEQUENCE"/>
    <property type="match status" value="1"/>
</dbReference>
<evidence type="ECO:0000313" key="5">
    <source>
        <dbReference type="EMBL" id="KAH7061594.1"/>
    </source>
</evidence>
<keyword evidence="4" id="KW-1133">Transmembrane helix</keyword>
<reference evidence="5 6" key="1">
    <citation type="journal article" date="2021" name="Nat. Commun.">
        <title>Genetic determinants of endophytism in the Arabidopsis root mycobiome.</title>
        <authorList>
            <person name="Mesny F."/>
            <person name="Miyauchi S."/>
            <person name="Thiergart T."/>
            <person name="Pickel B."/>
            <person name="Atanasova L."/>
            <person name="Karlsson M."/>
            <person name="Huettel B."/>
            <person name="Barry K.W."/>
            <person name="Haridas S."/>
            <person name="Chen C."/>
            <person name="Bauer D."/>
            <person name="Andreopoulos W."/>
            <person name="Pangilinan J."/>
            <person name="LaButti K."/>
            <person name="Riley R."/>
            <person name="Lipzen A."/>
            <person name="Clum A."/>
            <person name="Drula E."/>
            <person name="Henrissat B."/>
            <person name="Kohler A."/>
            <person name="Grigoriev I.V."/>
            <person name="Martin F.M."/>
            <person name="Hacquard S."/>
        </authorList>
    </citation>
    <scope>NUCLEOTIDE SEQUENCE [LARGE SCALE GENOMIC DNA]</scope>
    <source>
        <strain evidence="5 6">MPI-SDFR-AT-0080</strain>
    </source>
</reference>
<comment type="caution">
    <text evidence="5">The sequence shown here is derived from an EMBL/GenBank/DDBJ whole genome shotgun (WGS) entry which is preliminary data.</text>
</comment>
<dbReference type="Pfam" id="PF11807">
    <property type="entry name" value="UstYa"/>
    <property type="match status" value="1"/>
</dbReference>
<protein>
    <submittedName>
        <fullName evidence="5">Uncharacterized protein</fullName>
    </submittedName>
</protein>
<comment type="similarity">
    <text evidence="3">Belongs to the ustYa family.</text>
</comment>
<keyword evidence="2" id="KW-0560">Oxidoreductase</keyword>
<keyword evidence="4" id="KW-0472">Membrane</keyword>
<evidence type="ECO:0000256" key="1">
    <source>
        <dbReference type="ARBA" id="ARBA00004685"/>
    </source>
</evidence>
<comment type="pathway">
    <text evidence="1">Mycotoxin biosynthesis.</text>
</comment>